<comment type="caution">
    <text evidence="2">The sequence shown here is derived from an EMBL/GenBank/DDBJ whole genome shotgun (WGS) entry which is preliminary data.</text>
</comment>
<keyword evidence="1" id="KW-0472">Membrane</keyword>
<dbReference type="AlphaFoldDB" id="A0A919Q3W4"/>
<dbReference type="Gene3D" id="1.20.120.1760">
    <property type="match status" value="1"/>
</dbReference>
<dbReference type="InterPro" id="IPR043130">
    <property type="entry name" value="CDP-OH_PTrfase_TM_dom"/>
</dbReference>
<dbReference type="Pfam" id="PF01066">
    <property type="entry name" value="CDP-OH_P_transf"/>
    <property type="match status" value="1"/>
</dbReference>
<evidence type="ECO:0000256" key="1">
    <source>
        <dbReference type="SAM" id="Phobius"/>
    </source>
</evidence>
<dbReference type="Proteomes" id="UP000652354">
    <property type="component" value="Unassembled WGS sequence"/>
</dbReference>
<dbReference type="InterPro" id="IPR000462">
    <property type="entry name" value="CDP-OH_P_trans"/>
</dbReference>
<name>A0A919Q3W4_9MICO</name>
<sequence length="290" mass="31088">MAIHTPVHDSGHLLGEGARRLRARKPQHTGDAVPSVETIRRVGQPQTIRGRATAEHWSAQLYWRRVSPYLTQRFLAMGLSADTVTVGVIVTGWMAALALFIPSIAGPLLAAVFAQLQMLVDASDGEVARVRGTSGPRGVFLDKIAHYTTEGGIPIALGASLAITMGDPLPLALGALLGSMVLMNKVLNDAVHVARSKSGMKSVPDSVEAREISRPLLRLARQAFNVIPLHRIYHSVEMTQVILVAAIVQALVDAPVLWWTLIALVIVTPLVLAGHFVAILASPKLRPAAH</sequence>
<keyword evidence="1" id="KW-0812">Transmembrane</keyword>
<feature type="transmembrane region" description="Helical" evidence="1">
    <location>
        <begin position="74"/>
        <end position="101"/>
    </location>
</feature>
<dbReference type="RefSeq" id="WP_203652875.1">
    <property type="nucleotide sequence ID" value="NZ_BONR01000001.1"/>
</dbReference>
<gene>
    <name evidence="2" type="ORF">Dac01nite_01570</name>
</gene>
<dbReference type="GO" id="GO:0008654">
    <property type="term" value="P:phospholipid biosynthetic process"/>
    <property type="evidence" value="ECO:0007669"/>
    <property type="project" value="InterPro"/>
</dbReference>
<keyword evidence="3" id="KW-1185">Reference proteome</keyword>
<dbReference type="GO" id="GO:0016020">
    <property type="term" value="C:membrane"/>
    <property type="evidence" value="ECO:0007669"/>
    <property type="project" value="InterPro"/>
</dbReference>
<organism evidence="2 3">
    <name type="scientific">Demequina activiva</name>
    <dbReference type="NCBI Taxonomy" id="1582364"/>
    <lineage>
        <taxon>Bacteria</taxon>
        <taxon>Bacillati</taxon>
        <taxon>Actinomycetota</taxon>
        <taxon>Actinomycetes</taxon>
        <taxon>Micrococcales</taxon>
        <taxon>Demequinaceae</taxon>
        <taxon>Demequina</taxon>
    </lineage>
</organism>
<dbReference type="GO" id="GO:0016780">
    <property type="term" value="F:phosphotransferase activity, for other substituted phosphate groups"/>
    <property type="evidence" value="ECO:0007669"/>
    <property type="project" value="InterPro"/>
</dbReference>
<evidence type="ECO:0000313" key="3">
    <source>
        <dbReference type="Proteomes" id="UP000652354"/>
    </source>
</evidence>
<dbReference type="EMBL" id="BONR01000001">
    <property type="protein sequence ID" value="GIG53405.1"/>
    <property type="molecule type" value="Genomic_DNA"/>
</dbReference>
<accession>A0A919Q3W4</accession>
<keyword evidence="1" id="KW-1133">Transmembrane helix</keyword>
<feature type="transmembrane region" description="Helical" evidence="1">
    <location>
        <begin position="258"/>
        <end position="281"/>
    </location>
</feature>
<protein>
    <recommendedName>
        <fullName evidence="4">CDP-alcohol phosphatidyltransferase family protein</fullName>
    </recommendedName>
</protein>
<reference evidence="2" key="1">
    <citation type="submission" date="2021-01" db="EMBL/GenBank/DDBJ databases">
        <title>Whole genome shotgun sequence of Demequina activiva NBRC 110675.</title>
        <authorList>
            <person name="Komaki H."/>
            <person name="Tamura T."/>
        </authorList>
    </citation>
    <scope>NUCLEOTIDE SEQUENCE</scope>
    <source>
        <strain evidence="2">NBRC 110675</strain>
    </source>
</reference>
<proteinExistence type="predicted"/>
<evidence type="ECO:0008006" key="4">
    <source>
        <dbReference type="Google" id="ProtNLM"/>
    </source>
</evidence>
<evidence type="ECO:0000313" key="2">
    <source>
        <dbReference type="EMBL" id="GIG53405.1"/>
    </source>
</evidence>